<name>A0A8S0ZTA6_ARCPL</name>
<dbReference type="EMBL" id="CADEBC010000488">
    <property type="protein sequence ID" value="CAB3236708.1"/>
    <property type="molecule type" value="Genomic_DNA"/>
</dbReference>
<dbReference type="AlphaFoldDB" id="A0A8S0ZTA6"/>
<sequence length="174" mass="20065">MSTRIFIRIIVPSTYRVVRSVEHATQNYMRNHVNNNVTSSHFRNVNERRMLSQQHPVSQAEELTVDFDYVKKATANNETLIIDVREPEEVKEHGKIPNSINIPLGNVATVLGNLSEKEFLRIYQRPKPKEETEMIFYCMIGKRSGKAQQNALGLGFKNAKNYLGSWTDWATKIQ</sequence>
<dbReference type="PROSITE" id="PS50206">
    <property type="entry name" value="RHODANESE_3"/>
    <property type="match status" value="1"/>
</dbReference>
<evidence type="ECO:0000259" key="1">
    <source>
        <dbReference type="PROSITE" id="PS50206"/>
    </source>
</evidence>
<keyword evidence="3" id="KW-1185">Reference proteome</keyword>
<organism evidence="2 3">
    <name type="scientific">Arctia plantaginis</name>
    <name type="common">Wood tiger moth</name>
    <name type="synonym">Phalaena plantaginis</name>
    <dbReference type="NCBI Taxonomy" id="874455"/>
    <lineage>
        <taxon>Eukaryota</taxon>
        <taxon>Metazoa</taxon>
        <taxon>Ecdysozoa</taxon>
        <taxon>Arthropoda</taxon>
        <taxon>Hexapoda</taxon>
        <taxon>Insecta</taxon>
        <taxon>Pterygota</taxon>
        <taxon>Neoptera</taxon>
        <taxon>Endopterygota</taxon>
        <taxon>Lepidoptera</taxon>
        <taxon>Glossata</taxon>
        <taxon>Ditrysia</taxon>
        <taxon>Noctuoidea</taxon>
        <taxon>Erebidae</taxon>
        <taxon>Arctiinae</taxon>
        <taxon>Arctia</taxon>
    </lineage>
</organism>
<proteinExistence type="predicted"/>
<protein>
    <recommendedName>
        <fullName evidence="1">Rhodanese domain-containing protein</fullName>
    </recommendedName>
</protein>
<feature type="domain" description="Rhodanese" evidence="1">
    <location>
        <begin position="75"/>
        <end position="174"/>
    </location>
</feature>
<reference evidence="2 3" key="1">
    <citation type="submission" date="2020-04" db="EMBL/GenBank/DDBJ databases">
        <authorList>
            <person name="Wallbank WR R."/>
            <person name="Pardo Diaz C."/>
            <person name="Kozak K."/>
            <person name="Martin S."/>
            <person name="Jiggins C."/>
            <person name="Moest M."/>
            <person name="Warren A I."/>
            <person name="Byers J.R.P. K."/>
            <person name="Montejo-Kovacevich G."/>
            <person name="Yen C E."/>
        </authorList>
    </citation>
    <scope>NUCLEOTIDE SEQUENCE [LARGE SCALE GENOMIC DNA]</scope>
</reference>
<dbReference type="Proteomes" id="UP000494106">
    <property type="component" value="Unassembled WGS sequence"/>
</dbReference>
<evidence type="ECO:0000313" key="3">
    <source>
        <dbReference type="Proteomes" id="UP000494106"/>
    </source>
</evidence>
<dbReference type="SMART" id="SM00450">
    <property type="entry name" value="RHOD"/>
    <property type="match status" value="1"/>
</dbReference>
<dbReference type="OrthoDB" id="566238at2759"/>
<dbReference type="InterPro" id="IPR036873">
    <property type="entry name" value="Rhodanese-like_dom_sf"/>
</dbReference>
<dbReference type="PANTHER" id="PTHR44086">
    <property type="entry name" value="THIOSULFATE SULFURTRANSFERASE RDL2, MITOCHONDRIAL-RELATED"/>
    <property type="match status" value="1"/>
</dbReference>
<dbReference type="SUPFAM" id="SSF52821">
    <property type="entry name" value="Rhodanese/Cell cycle control phosphatase"/>
    <property type="match status" value="1"/>
</dbReference>
<evidence type="ECO:0000313" key="2">
    <source>
        <dbReference type="EMBL" id="CAB3236708.1"/>
    </source>
</evidence>
<dbReference type="InterPro" id="IPR001763">
    <property type="entry name" value="Rhodanese-like_dom"/>
</dbReference>
<dbReference type="Pfam" id="PF00581">
    <property type="entry name" value="Rhodanese"/>
    <property type="match status" value="1"/>
</dbReference>
<dbReference type="Gene3D" id="3.40.250.10">
    <property type="entry name" value="Rhodanese-like domain"/>
    <property type="match status" value="1"/>
</dbReference>
<gene>
    <name evidence="2" type="ORF">APLA_LOCUS6642</name>
</gene>
<accession>A0A8S0ZTA6</accession>
<comment type="caution">
    <text evidence="2">The sequence shown here is derived from an EMBL/GenBank/DDBJ whole genome shotgun (WGS) entry which is preliminary data.</text>
</comment>
<dbReference type="PANTHER" id="PTHR44086:SF10">
    <property type="entry name" value="THIOSULFATE SULFURTRANSFERASE_RHODANESE-LIKE DOMAIN-CONTAINING PROTEIN 3"/>
    <property type="match status" value="1"/>
</dbReference>